<organism evidence="1 2">
    <name type="scientific">Bradyrhizobium symbiodeficiens</name>
    <dbReference type="NCBI Taxonomy" id="1404367"/>
    <lineage>
        <taxon>Bacteria</taxon>
        <taxon>Pseudomonadati</taxon>
        <taxon>Pseudomonadota</taxon>
        <taxon>Alphaproteobacteria</taxon>
        <taxon>Hyphomicrobiales</taxon>
        <taxon>Nitrobacteraceae</taxon>
        <taxon>Bradyrhizobium</taxon>
    </lineage>
</organism>
<sequence>MIEVRQTERFSEWLNRLEDASAVARITARIRRMEMGNPGDSKGVGRNLREMRIDYGPGYRIYYVQRGRQITILLCGGDKRTQRQDIKLAQQLAETF</sequence>
<protein>
    <submittedName>
        <fullName evidence="1">Type II toxin-antitoxin system RelE/ParE family toxin</fullName>
    </submittedName>
</protein>
<gene>
    <name evidence="1" type="ORF">HAV00_00735</name>
</gene>
<dbReference type="PANTHER" id="PTHR41791:SF1">
    <property type="entry name" value="SSL7039 PROTEIN"/>
    <property type="match status" value="1"/>
</dbReference>
<dbReference type="RefSeq" id="WP_166466408.1">
    <property type="nucleotide sequence ID" value="NZ_CP050066.2"/>
</dbReference>
<dbReference type="PIRSF" id="PIRSF028744">
    <property type="entry name" value="Addict_mod_HI1419"/>
    <property type="match status" value="1"/>
</dbReference>
<evidence type="ECO:0000313" key="1">
    <source>
        <dbReference type="EMBL" id="QIP04862.1"/>
    </source>
</evidence>
<dbReference type="PANTHER" id="PTHR41791">
    <property type="entry name" value="SSL7039 PROTEIN"/>
    <property type="match status" value="1"/>
</dbReference>
<accession>A0A6G8ZXA9</accession>
<proteinExistence type="predicted"/>
<dbReference type="Proteomes" id="UP000500895">
    <property type="component" value="Chromosome"/>
</dbReference>
<reference evidence="1 2" key="1">
    <citation type="journal article" date="2020" name="Int. J. Syst. Evol. Microbiol.">
        <title>Description and complete genome sequences of Bradyrhizobium symbiodeficiens sp. nov., a non-symbiotic bacterium associated with legumes native to Canada.</title>
        <authorList>
            <person name="Bromfield E.S.P."/>
            <person name="Cloutier S."/>
            <person name="Nguyen H.D.T."/>
        </authorList>
    </citation>
    <scope>NUCLEOTIDE SEQUENCE [LARGE SCALE GENOMIC DNA]</scope>
    <source>
        <strain evidence="1 2">101S1MB</strain>
    </source>
</reference>
<dbReference type="InterPro" id="IPR014056">
    <property type="entry name" value="TypeIITA-like_toxin_pred"/>
</dbReference>
<evidence type="ECO:0000313" key="2">
    <source>
        <dbReference type="Proteomes" id="UP000500895"/>
    </source>
</evidence>
<dbReference type="EMBL" id="CP050066">
    <property type="protein sequence ID" value="QIP04862.1"/>
    <property type="molecule type" value="Genomic_DNA"/>
</dbReference>
<dbReference type="AlphaFoldDB" id="A0A6G8ZXA9"/>
<name>A0A6G8ZXA9_9BRAD</name>
<dbReference type="Pfam" id="PF05973">
    <property type="entry name" value="Gp49"/>
    <property type="match status" value="1"/>
</dbReference>
<dbReference type="NCBIfam" id="TIGR02683">
    <property type="entry name" value="upstrm_HI1419"/>
    <property type="match status" value="1"/>
</dbReference>
<dbReference type="InterPro" id="IPR009241">
    <property type="entry name" value="HigB-like"/>
</dbReference>